<dbReference type="Proteomes" id="UP000824209">
    <property type="component" value="Unassembled WGS sequence"/>
</dbReference>
<evidence type="ECO:0000256" key="1">
    <source>
        <dbReference type="SAM" id="Phobius"/>
    </source>
</evidence>
<feature type="transmembrane region" description="Helical" evidence="1">
    <location>
        <begin position="51"/>
        <end position="70"/>
    </location>
</feature>
<feature type="transmembrane region" description="Helical" evidence="1">
    <location>
        <begin position="76"/>
        <end position="94"/>
    </location>
</feature>
<comment type="caution">
    <text evidence="2">The sequence shown here is derived from an EMBL/GenBank/DDBJ whole genome shotgun (WGS) entry which is preliminary data.</text>
</comment>
<evidence type="ECO:0008006" key="4">
    <source>
        <dbReference type="Google" id="ProtNLM"/>
    </source>
</evidence>
<dbReference type="Pfam" id="PF19845">
    <property type="entry name" value="DUF6320"/>
    <property type="match status" value="1"/>
</dbReference>
<name>A0A9D2M226_9FIRM</name>
<organism evidence="2 3">
    <name type="scientific">Candidatus Ruthenibacterium avium</name>
    <dbReference type="NCBI Taxonomy" id="2838751"/>
    <lineage>
        <taxon>Bacteria</taxon>
        <taxon>Bacillati</taxon>
        <taxon>Bacillota</taxon>
        <taxon>Clostridia</taxon>
        <taxon>Eubacteriales</taxon>
        <taxon>Oscillospiraceae</taxon>
        <taxon>Ruthenibacterium</taxon>
    </lineage>
</organism>
<accession>A0A9D2M226</accession>
<reference evidence="2" key="2">
    <citation type="submission" date="2021-04" db="EMBL/GenBank/DDBJ databases">
        <authorList>
            <person name="Gilroy R."/>
        </authorList>
    </citation>
    <scope>NUCLEOTIDE SEQUENCE</scope>
    <source>
        <strain evidence="2">ChiBcec8-14828</strain>
    </source>
</reference>
<reference evidence="2" key="1">
    <citation type="journal article" date="2021" name="PeerJ">
        <title>Extensive microbial diversity within the chicken gut microbiome revealed by metagenomics and culture.</title>
        <authorList>
            <person name="Gilroy R."/>
            <person name="Ravi A."/>
            <person name="Getino M."/>
            <person name="Pursley I."/>
            <person name="Horton D.L."/>
            <person name="Alikhan N.F."/>
            <person name="Baker D."/>
            <person name="Gharbi K."/>
            <person name="Hall N."/>
            <person name="Watson M."/>
            <person name="Adriaenssens E.M."/>
            <person name="Foster-Nyarko E."/>
            <person name="Jarju S."/>
            <person name="Secka A."/>
            <person name="Antonio M."/>
            <person name="Oren A."/>
            <person name="Chaudhuri R.R."/>
            <person name="La Ragione R."/>
            <person name="Hildebrand F."/>
            <person name="Pallen M.J."/>
        </authorList>
    </citation>
    <scope>NUCLEOTIDE SEQUENCE</scope>
    <source>
        <strain evidence="2">ChiBcec8-14828</strain>
    </source>
</reference>
<proteinExistence type="predicted"/>
<feature type="transmembrane region" description="Helical" evidence="1">
    <location>
        <begin position="101"/>
        <end position="119"/>
    </location>
</feature>
<evidence type="ECO:0000313" key="3">
    <source>
        <dbReference type="Proteomes" id="UP000824209"/>
    </source>
</evidence>
<keyword evidence="1" id="KW-1133">Transmembrane helix</keyword>
<dbReference type="AlphaFoldDB" id="A0A9D2M226"/>
<feature type="transmembrane region" description="Helical" evidence="1">
    <location>
        <begin position="185"/>
        <end position="206"/>
    </location>
</feature>
<gene>
    <name evidence="2" type="ORF">H9943_06750</name>
</gene>
<keyword evidence="1" id="KW-0812">Transmembrane</keyword>
<keyword evidence="1" id="KW-0472">Membrane</keyword>
<dbReference type="InterPro" id="IPR046283">
    <property type="entry name" value="DUF6320"/>
</dbReference>
<feature type="transmembrane region" description="Helical" evidence="1">
    <location>
        <begin position="159"/>
        <end position="179"/>
    </location>
</feature>
<protein>
    <recommendedName>
        <fullName evidence="4">Zinc ribbon domain-containing protein</fullName>
    </recommendedName>
</protein>
<evidence type="ECO:0000313" key="2">
    <source>
        <dbReference type="EMBL" id="HJB40080.1"/>
    </source>
</evidence>
<dbReference type="EMBL" id="DWYA01000057">
    <property type="protein sequence ID" value="HJB40080.1"/>
    <property type="molecule type" value="Genomic_DNA"/>
</dbReference>
<sequence>MRCKACQVDIVTPAAVCPLCGGPLEEDGKETAPAYPEFVEKRKRYYFLRRMLLFFSVLIALVSVTANLLFTPHFWWFIFVFTGLIYVWAAIPHIFRKGGNLGGKVLVQVACASFLLVLLDWETGWRGWSVSFALPIVFSAGIVGVTVIIVANRTNWARYVMYQALLALLGFVPPILYLIGVANQLWAAFIPALLAGVNLAMLAAFGDRNIKNEFRRRFHF</sequence>
<feature type="transmembrane region" description="Helical" evidence="1">
    <location>
        <begin position="131"/>
        <end position="152"/>
    </location>
</feature>